<evidence type="ECO:0000313" key="2">
    <source>
        <dbReference type="Proteomes" id="UP000238163"/>
    </source>
</evidence>
<sequence>MNKTAEEKNVDQILEKLKEQHGDNFLLILTPTGNGNVAIPNGNRENTFTNIMFDRLATVMTPNSVKH</sequence>
<gene>
    <name evidence="1" type="ORF">COR51_23715</name>
</gene>
<proteinExistence type="predicted"/>
<name>A0ABX5D858_9VIBR</name>
<dbReference type="RefSeq" id="WP_106008893.1">
    <property type="nucleotide sequence ID" value="NZ_NWTN01000026.1"/>
</dbReference>
<protein>
    <submittedName>
        <fullName evidence="1">Uncharacterized protein</fullName>
    </submittedName>
</protein>
<evidence type="ECO:0000313" key="1">
    <source>
        <dbReference type="EMBL" id="PRQ65132.1"/>
    </source>
</evidence>
<reference evidence="1 2" key="1">
    <citation type="submission" date="2017-09" db="EMBL/GenBank/DDBJ databases">
        <authorList>
            <person name="Girard L."/>
            <person name="Lami R."/>
            <person name="Suzuki M."/>
            <person name="Baudart J."/>
        </authorList>
    </citation>
    <scope>NUCLEOTIDE SEQUENCE [LARGE SCALE GENOMIC DNA]</scope>
    <source>
        <strain evidence="1 2">17LN0615E</strain>
    </source>
</reference>
<keyword evidence="2" id="KW-1185">Reference proteome</keyword>
<reference evidence="1 2" key="2">
    <citation type="submission" date="2018-03" db="EMBL/GenBank/DDBJ databases">
        <title>Genetic Diversity and Phenotypic Plasticity of AHL Mediated Quorum Sensing in Environmental Strains of Vibrio mediterranei.</title>
        <authorList>
            <person name="Lantoine F."/>
            <person name="Vouve F."/>
        </authorList>
    </citation>
    <scope>NUCLEOTIDE SEQUENCE [LARGE SCALE GENOMIC DNA]</scope>
    <source>
        <strain evidence="1 2">17LN0615E</strain>
    </source>
</reference>
<accession>A0ABX5D858</accession>
<dbReference type="Proteomes" id="UP000238163">
    <property type="component" value="Unassembled WGS sequence"/>
</dbReference>
<comment type="caution">
    <text evidence="1">The sequence shown here is derived from an EMBL/GenBank/DDBJ whole genome shotgun (WGS) entry which is preliminary data.</text>
</comment>
<organism evidence="1 2">
    <name type="scientific">Vibrio mediterranei</name>
    <dbReference type="NCBI Taxonomy" id="689"/>
    <lineage>
        <taxon>Bacteria</taxon>
        <taxon>Pseudomonadati</taxon>
        <taxon>Pseudomonadota</taxon>
        <taxon>Gammaproteobacteria</taxon>
        <taxon>Vibrionales</taxon>
        <taxon>Vibrionaceae</taxon>
        <taxon>Vibrio</taxon>
    </lineage>
</organism>
<dbReference type="EMBL" id="NWTN01000026">
    <property type="protein sequence ID" value="PRQ65132.1"/>
    <property type="molecule type" value="Genomic_DNA"/>
</dbReference>